<name>A0ACD3BDL4_9AGAR</name>
<dbReference type="Proteomes" id="UP000308600">
    <property type="component" value="Unassembled WGS sequence"/>
</dbReference>
<organism evidence="1 2">
    <name type="scientific">Pluteus cervinus</name>
    <dbReference type="NCBI Taxonomy" id="181527"/>
    <lineage>
        <taxon>Eukaryota</taxon>
        <taxon>Fungi</taxon>
        <taxon>Dikarya</taxon>
        <taxon>Basidiomycota</taxon>
        <taxon>Agaricomycotina</taxon>
        <taxon>Agaricomycetes</taxon>
        <taxon>Agaricomycetidae</taxon>
        <taxon>Agaricales</taxon>
        <taxon>Pluteineae</taxon>
        <taxon>Pluteaceae</taxon>
        <taxon>Pluteus</taxon>
    </lineage>
</organism>
<evidence type="ECO:0000313" key="2">
    <source>
        <dbReference type="Proteomes" id="UP000308600"/>
    </source>
</evidence>
<gene>
    <name evidence="1" type="ORF">BDN72DRAFT_453291</name>
</gene>
<keyword evidence="2" id="KW-1185">Reference proteome</keyword>
<sequence>MRVPGIWSARQTKYGDYTQLPVDASHINEKVGQDHHRKKWNISPVTLYLTALLVAGVVGGIVYRLREEPYNPLDNYQYACHFHRSHAPLFHSGFVQESSVDPYQSRAVISTLYSDSYALAVAVLGHSIQRAKVKARPVLLYLEGRVSPQALCIVAAAGWQPIPVPFIAPPHNGTGIHQRFGDQYTKLNIWGLEEIGIERAVYLDADTLVRRNFDELFEIGQFDFAAVPDVYENGFVVAFNAGVMVIRTSTKMLDDMKSKLEDTKFPLHEAEQAFLNVYYGASALRLPYAYNANLAIKVRSRELWKSLEDEMRIVHYTLVKPFVVDFSPKWNYIMTADEMRGVVAQAENKKGGLFREEIRWWGSAFEEAVFDLGDKLAVCYHQ</sequence>
<keyword evidence="1" id="KW-0808">Transferase</keyword>
<proteinExistence type="predicted"/>
<accession>A0ACD3BDL4</accession>
<protein>
    <submittedName>
        <fullName evidence="1">Nucleotide-diphospho-sugar transferase</fullName>
    </submittedName>
</protein>
<dbReference type="EMBL" id="ML208262">
    <property type="protein sequence ID" value="TFK75719.1"/>
    <property type="molecule type" value="Genomic_DNA"/>
</dbReference>
<reference evidence="1 2" key="1">
    <citation type="journal article" date="2019" name="Nat. Ecol. Evol.">
        <title>Megaphylogeny resolves global patterns of mushroom evolution.</title>
        <authorList>
            <person name="Varga T."/>
            <person name="Krizsan K."/>
            <person name="Foldi C."/>
            <person name="Dima B."/>
            <person name="Sanchez-Garcia M."/>
            <person name="Sanchez-Ramirez S."/>
            <person name="Szollosi G.J."/>
            <person name="Szarkandi J.G."/>
            <person name="Papp V."/>
            <person name="Albert L."/>
            <person name="Andreopoulos W."/>
            <person name="Angelini C."/>
            <person name="Antonin V."/>
            <person name="Barry K.W."/>
            <person name="Bougher N.L."/>
            <person name="Buchanan P."/>
            <person name="Buyck B."/>
            <person name="Bense V."/>
            <person name="Catcheside P."/>
            <person name="Chovatia M."/>
            <person name="Cooper J."/>
            <person name="Damon W."/>
            <person name="Desjardin D."/>
            <person name="Finy P."/>
            <person name="Geml J."/>
            <person name="Haridas S."/>
            <person name="Hughes K."/>
            <person name="Justo A."/>
            <person name="Karasinski D."/>
            <person name="Kautmanova I."/>
            <person name="Kiss B."/>
            <person name="Kocsube S."/>
            <person name="Kotiranta H."/>
            <person name="LaButti K.M."/>
            <person name="Lechner B.E."/>
            <person name="Liimatainen K."/>
            <person name="Lipzen A."/>
            <person name="Lukacs Z."/>
            <person name="Mihaltcheva S."/>
            <person name="Morgado L.N."/>
            <person name="Niskanen T."/>
            <person name="Noordeloos M.E."/>
            <person name="Ohm R.A."/>
            <person name="Ortiz-Santana B."/>
            <person name="Ovrebo C."/>
            <person name="Racz N."/>
            <person name="Riley R."/>
            <person name="Savchenko A."/>
            <person name="Shiryaev A."/>
            <person name="Soop K."/>
            <person name="Spirin V."/>
            <person name="Szebenyi C."/>
            <person name="Tomsovsky M."/>
            <person name="Tulloss R.E."/>
            <person name="Uehling J."/>
            <person name="Grigoriev I.V."/>
            <person name="Vagvolgyi C."/>
            <person name="Papp T."/>
            <person name="Martin F.M."/>
            <person name="Miettinen O."/>
            <person name="Hibbett D.S."/>
            <person name="Nagy L.G."/>
        </authorList>
    </citation>
    <scope>NUCLEOTIDE SEQUENCE [LARGE SCALE GENOMIC DNA]</scope>
    <source>
        <strain evidence="1 2">NL-1719</strain>
    </source>
</reference>
<evidence type="ECO:0000313" key="1">
    <source>
        <dbReference type="EMBL" id="TFK75719.1"/>
    </source>
</evidence>